<comment type="caution">
    <text evidence="1">The sequence shown here is derived from an EMBL/GenBank/DDBJ whole genome shotgun (WGS) entry which is preliminary data.</text>
</comment>
<dbReference type="RefSeq" id="WP_123608108.1">
    <property type="nucleotide sequence ID" value="NZ_RJVG01000002.1"/>
</dbReference>
<sequence>MKKNLLFIGMLFLGASMIISSLILSASIKQGNQLTGSLTGSFNMAGYSGIDSDILMPYGAGIILGYDPDTLIQDIENGKLEGIPFTKIGDNYIFSKKVLEEWVYSKIED</sequence>
<organism evidence="1 2">
    <name type="scientific">Mobilisporobacter senegalensis</name>
    <dbReference type="NCBI Taxonomy" id="1329262"/>
    <lineage>
        <taxon>Bacteria</taxon>
        <taxon>Bacillati</taxon>
        <taxon>Bacillota</taxon>
        <taxon>Clostridia</taxon>
        <taxon>Lachnospirales</taxon>
        <taxon>Lachnospiraceae</taxon>
        <taxon>Mobilisporobacter</taxon>
    </lineage>
</organism>
<evidence type="ECO:0000313" key="1">
    <source>
        <dbReference type="EMBL" id="ROR30399.1"/>
    </source>
</evidence>
<proteinExistence type="predicted"/>
<dbReference type="EMBL" id="RJVG01000002">
    <property type="protein sequence ID" value="ROR30399.1"/>
    <property type="molecule type" value="Genomic_DNA"/>
</dbReference>
<protein>
    <recommendedName>
        <fullName evidence="3">Helix-turn-helix protein</fullName>
    </recommendedName>
</protein>
<gene>
    <name evidence="1" type="ORF">EDD66_10250</name>
</gene>
<keyword evidence="2" id="KW-1185">Reference proteome</keyword>
<accession>A0A3N1XUV1</accession>
<dbReference type="AlphaFoldDB" id="A0A3N1XUV1"/>
<reference evidence="1 2" key="1">
    <citation type="submission" date="2018-11" db="EMBL/GenBank/DDBJ databases">
        <title>Genomic Encyclopedia of Type Strains, Phase IV (KMG-IV): sequencing the most valuable type-strain genomes for metagenomic binning, comparative biology and taxonomic classification.</title>
        <authorList>
            <person name="Goeker M."/>
        </authorList>
    </citation>
    <scope>NUCLEOTIDE SEQUENCE [LARGE SCALE GENOMIC DNA]</scope>
    <source>
        <strain evidence="1 2">DSM 26537</strain>
    </source>
</reference>
<name>A0A3N1XUV1_9FIRM</name>
<evidence type="ECO:0000313" key="2">
    <source>
        <dbReference type="Proteomes" id="UP000273083"/>
    </source>
</evidence>
<dbReference type="Proteomes" id="UP000273083">
    <property type="component" value="Unassembled WGS sequence"/>
</dbReference>
<evidence type="ECO:0008006" key="3">
    <source>
        <dbReference type="Google" id="ProtNLM"/>
    </source>
</evidence>
<dbReference type="OrthoDB" id="515428at2"/>